<sequence length="58" mass="7046">MDFFVFFFCVHVWSKCMYFSFMYLFLLDLLICYCNLTNLINSTMSTRRNLVKGYASTW</sequence>
<gene>
    <name evidence="2" type="ORF">C2G38_2058847</name>
</gene>
<comment type="caution">
    <text evidence="2">The sequence shown here is derived from an EMBL/GenBank/DDBJ whole genome shotgun (WGS) entry which is preliminary data.</text>
</comment>
<reference evidence="2 3" key="1">
    <citation type="submission" date="2018-06" db="EMBL/GenBank/DDBJ databases">
        <title>Comparative genomics reveals the genomic features of Rhizophagus irregularis, R. cerebriforme, R. diaphanum and Gigaspora rosea, and their symbiotic lifestyle signature.</title>
        <authorList>
            <person name="Morin E."/>
            <person name="San Clemente H."/>
            <person name="Chen E.C.H."/>
            <person name="De La Providencia I."/>
            <person name="Hainaut M."/>
            <person name="Kuo A."/>
            <person name="Kohler A."/>
            <person name="Murat C."/>
            <person name="Tang N."/>
            <person name="Roy S."/>
            <person name="Loubradou J."/>
            <person name="Henrissat B."/>
            <person name="Grigoriev I.V."/>
            <person name="Corradi N."/>
            <person name="Roux C."/>
            <person name="Martin F.M."/>
        </authorList>
    </citation>
    <scope>NUCLEOTIDE SEQUENCE [LARGE SCALE GENOMIC DNA]</scope>
    <source>
        <strain evidence="2 3">DAOM 194757</strain>
    </source>
</reference>
<accession>A0A397W3H9</accession>
<feature type="transmembrane region" description="Helical" evidence="1">
    <location>
        <begin position="20"/>
        <end position="40"/>
    </location>
</feature>
<evidence type="ECO:0000313" key="2">
    <source>
        <dbReference type="EMBL" id="RIB28621.1"/>
    </source>
</evidence>
<dbReference type="EMBL" id="QKWP01000060">
    <property type="protein sequence ID" value="RIB28621.1"/>
    <property type="molecule type" value="Genomic_DNA"/>
</dbReference>
<dbReference type="Proteomes" id="UP000266673">
    <property type="component" value="Unassembled WGS sequence"/>
</dbReference>
<dbReference type="AlphaFoldDB" id="A0A397W3H9"/>
<protein>
    <submittedName>
        <fullName evidence="2">Uncharacterized protein</fullName>
    </submittedName>
</protein>
<keyword evidence="1" id="KW-1133">Transmembrane helix</keyword>
<name>A0A397W3H9_9GLOM</name>
<proteinExistence type="predicted"/>
<keyword evidence="3" id="KW-1185">Reference proteome</keyword>
<keyword evidence="1" id="KW-0472">Membrane</keyword>
<evidence type="ECO:0000313" key="3">
    <source>
        <dbReference type="Proteomes" id="UP000266673"/>
    </source>
</evidence>
<evidence type="ECO:0000256" key="1">
    <source>
        <dbReference type="SAM" id="Phobius"/>
    </source>
</evidence>
<organism evidence="2 3">
    <name type="scientific">Gigaspora rosea</name>
    <dbReference type="NCBI Taxonomy" id="44941"/>
    <lineage>
        <taxon>Eukaryota</taxon>
        <taxon>Fungi</taxon>
        <taxon>Fungi incertae sedis</taxon>
        <taxon>Mucoromycota</taxon>
        <taxon>Glomeromycotina</taxon>
        <taxon>Glomeromycetes</taxon>
        <taxon>Diversisporales</taxon>
        <taxon>Gigasporaceae</taxon>
        <taxon>Gigaspora</taxon>
    </lineage>
</organism>
<keyword evidence="1" id="KW-0812">Transmembrane</keyword>